<gene>
    <name evidence="1" type="ORF">METZ01_LOCUS313553</name>
</gene>
<feature type="non-terminal residue" evidence="1">
    <location>
        <position position="1"/>
    </location>
</feature>
<dbReference type="EMBL" id="UINC01100554">
    <property type="protein sequence ID" value="SVC60699.1"/>
    <property type="molecule type" value="Genomic_DNA"/>
</dbReference>
<dbReference type="AlphaFoldDB" id="A0A382NHN1"/>
<name>A0A382NHN1_9ZZZZ</name>
<accession>A0A382NHN1</accession>
<evidence type="ECO:0000313" key="1">
    <source>
        <dbReference type="EMBL" id="SVC60699.1"/>
    </source>
</evidence>
<proteinExistence type="predicted"/>
<protein>
    <submittedName>
        <fullName evidence="1">Uncharacterized protein</fullName>
    </submittedName>
</protein>
<organism evidence="1">
    <name type="scientific">marine metagenome</name>
    <dbReference type="NCBI Taxonomy" id="408172"/>
    <lineage>
        <taxon>unclassified sequences</taxon>
        <taxon>metagenomes</taxon>
        <taxon>ecological metagenomes</taxon>
    </lineage>
</organism>
<sequence>QSWWTSEQVVDVVTRFSDTYCRGGFDIVDQVRRNLPALARDE</sequence>
<reference evidence="1" key="1">
    <citation type="submission" date="2018-05" db="EMBL/GenBank/DDBJ databases">
        <authorList>
            <person name="Lanie J.A."/>
            <person name="Ng W.-L."/>
            <person name="Kazmierczak K.M."/>
            <person name="Andrzejewski T.M."/>
            <person name="Davidsen T.M."/>
            <person name="Wayne K.J."/>
            <person name="Tettelin H."/>
            <person name="Glass J.I."/>
            <person name="Rusch D."/>
            <person name="Podicherti R."/>
            <person name="Tsui H.-C.T."/>
            <person name="Winkler M.E."/>
        </authorList>
    </citation>
    <scope>NUCLEOTIDE SEQUENCE</scope>
</reference>